<sequence>MNERTPFLQSGHAPTLFAAFLYFAFSCAIWVLNGAMAPFIREAYQLSASQQGLMLSIPIIAGAVMRFPLGVLAQYIGRKNATLVEMGLVGVAMLFGLFFVHNFDDLLAMGVLLGIAGASFGVALSLGAGSFPPQHKGLAMGLVGAGNVGTAVSVLVAPPLAQWLGWQAVYGVAACAILVPAAVMVLLAREPDDVAAHASLREHVACLFERDGWVFSLIYCITFGGFIGLTSFLPSYYFEQFGVSKVQAGQLTMLAAFMGATLRVVGGWISDRWGGLNTLTLVLAVVAGSLVLIGLSGGSLVATTLLLMLCFAALGAGNGALFQLVPLRWPATTAVAGSMIGEIGALGGGLVPGSMGLCREYLGSYAGGFFLLAGLAVVVLVVMRIMQIRWTRTWAEKGGRARSPAHAAPVRASSAKAAGRAGAKRAAP</sequence>
<dbReference type="InterPro" id="IPR036259">
    <property type="entry name" value="MFS_trans_sf"/>
</dbReference>
<dbReference type="PROSITE" id="PS51257">
    <property type="entry name" value="PROKAR_LIPOPROTEIN"/>
    <property type="match status" value="1"/>
</dbReference>
<keyword evidence="4 8" id="KW-1133">Transmembrane helix</keyword>
<evidence type="ECO:0000256" key="8">
    <source>
        <dbReference type="SAM" id="Phobius"/>
    </source>
</evidence>
<evidence type="ECO:0000256" key="6">
    <source>
        <dbReference type="ARBA" id="ARBA00023136"/>
    </source>
</evidence>
<proteinExistence type="inferred from homology"/>
<feature type="transmembrane region" description="Helical" evidence="8">
    <location>
        <begin position="301"/>
        <end position="322"/>
    </location>
</feature>
<dbReference type="PANTHER" id="PTHR23515">
    <property type="entry name" value="HIGH-AFFINITY NITRATE TRANSPORTER 2.3"/>
    <property type="match status" value="1"/>
</dbReference>
<feature type="transmembrane region" description="Helical" evidence="8">
    <location>
        <begin position="329"/>
        <end position="350"/>
    </location>
</feature>
<dbReference type="EMBL" id="WSEL01000003">
    <property type="protein sequence ID" value="MVQ28591.1"/>
    <property type="molecule type" value="Genomic_DNA"/>
</dbReference>
<comment type="caution">
    <text evidence="10">The sequence shown here is derived from an EMBL/GenBank/DDBJ whole genome shotgun (WGS) entry which is preliminary data.</text>
</comment>
<evidence type="ECO:0000256" key="5">
    <source>
        <dbReference type="ARBA" id="ARBA00023063"/>
    </source>
</evidence>
<name>A0A6N8IP14_9BURK</name>
<dbReference type="InterPro" id="IPR011701">
    <property type="entry name" value="MFS"/>
</dbReference>
<feature type="transmembrane region" description="Helical" evidence="8">
    <location>
        <begin position="362"/>
        <end position="383"/>
    </location>
</feature>
<evidence type="ECO:0000259" key="9">
    <source>
        <dbReference type="PROSITE" id="PS50850"/>
    </source>
</evidence>
<dbReference type="SUPFAM" id="SSF103473">
    <property type="entry name" value="MFS general substrate transporter"/>
    <property type="match status" value="1"/>
</dbReference>
<evidence type="ECO:0000256" key="4">
    <source>
        <dbReference type="ARBA" id="ARBA00022989"/>
    </source>
</evidence>
<dbReference type="RefSeq" id="WP_157396680.1">
    <property type="nucleotide sequence ID" value="NZ_WSEL01000003.1"/>
</dbReference>
<feature type="transmembrane region" description="Helical" evidence="8">
    <location>
        <begin position="168"/>
        <end position="188"/>
    </location>
</feature>
<comment type="similarity">
    <text evidence="2">Belongs to the major facilitator superfamily. Nitrate/nitrite porter (TC 2.A.1.8) family.</text>
</comment>
<feature type="region of interest" description="Disordered" evidence="7">
    <location>
        <begin position="401"/>
        <end position="428"/>
    </location>
</feature>
<dbReference type="GO" id="GO:0042128">
    <property type="term" value="P:nitrate assimilation"/>
    <property type="evidence" value="ECO:0007669"/>
    <property type="project" value="UniProtKB-KW"/>
</dbReference>
<dbReference type="GO" id="GO:0015112">
    <property type="term" value="F:nitrate transmembrane transporter activity"/>
    <property type="evidence" value="ECO:0007669"/>
    <property type="project" value="InterPro"/>
</dbReference>
<accession>A0A6N8IP14</accession>
<keyword evidence="11" id="KW-1185">Reference proteome</keyword>
<dbReference type="Proteomes" id="UP000469385">
    <property type="component" value="Unassembled WGS sequence"/>
</dbReference>
<dbReference type="Pfam" id="PF07690">
    <property type="entry name" value="MFS_1"/>
    <property type="match status" value="1"/>
</dbReference>
<feature type="transmembrane region" description="Helical" evidence="8">
    <location>
        <begin position="81"/>
        <end position="100"/>
    </location>
</feature>
<feature type="transmembrane region" description="Helical" evidence="8">
    <location>
        <begin position="250"/>
        <end position="269"/>
    </location>
</feature>
<dbReference type="InterPro" id="IPR044772">
    <property type="entry name" value="NO3_transporter"/>
</dbReference>
<evidence type="ECO:0000313" key="10">
    <source>
        <dbReference type="EMBL" id="MVQ28591.1"/>
    </source>
</evidence>
<dbReference type="AlphaFoldDB" id="A0A6N8IP14"/>
<feature type="transmembrane region" description="Helical" evidence="8">
    <location>
        <begin position="52"/>
        <end position="69"/>
    </location>
</feature>
<feature type="domain" description="Major facilitator superfamily (MFS) profile" evidence="9">
    <location>
        <begin position="14"/>
        <end position="391"/>
    </location>
</feature>
<evidence type="ECO:0000256" key="3">
    <source>
        <dbReference type="ARBA" id="ARBA00022692"/>
    </source>
</evidence>
<dbReference type="InterPro" id="IPR020846">
    <property type="entry name" value="MFS_dom"/>
</dbReference>
<feature type="transmembrane region" description="Helical" evidence="8">
    <location>
        <begin position="138"/>
        <end position="156"/>
    </location>
</feature>
<keyword evidence="3 8" id="KW-0812">Transmembrane</keyword>
<dbReference type="GO" id="GO:0016020">
    <property type="term" value="C:membrane"/>
    <property type="evidence" value="ECO:0007669"/>
    <property type="project" value="UniProtKB-SubCell"/>
</dbReference>
<feature type="transmembrane region" description="Helical" evidence="8">
    <location>
        <begin position="106"/>
        <end position="126"/>
    </location>
</feature>
<evidence type="ECO:0000256" key="2">
    <source>
        <dbReference type="ARBA" id="ARBA00008432"/>
    </source>
</evidence>
<evidence type="ECO:0000256" key="7">
    <source>
        <dbReference type="SAM" id="MobiDB-lite"/>
    </source>
</evidence>
<evidence type="ECO:0000256" key="1">
    <source>
        <dbReference type="ARBA" id="ARBA00004141"/>
    </source>
</evidence>
<evidence type="ECO:0000313" key="11">
    <source>
        <dbReference type="Proteomes" id="UP000469385"/>
    </source>
</evidence>
<keyword evidence="5" id="KW-0534">Nitrate assimilation</keyword>
<feature type="transmembrane region" description="Helical" evidence="8">
    <location>
        <begin position="276"/>
        <end position="295"/>
    </location>
</feature>
<protein>
    <submittedName>
        <fullName evidence="10">MFS transporter</fullName>
    </submittedName>
</protein>
<feature type="transmembrane region" description="Helical" evidence="8">
    <location>
        <begin position="12"/>
        <end position="32"/>
    </location>
</feature>
<comment type="subcellular location">
    <subcellularLocation>
        <location evidence="1">Membrane</location>
        <topology evidence="1">Multi-pass membrane protein</topology>
    </subcellularLocation>
</comment>
<feature type="transmembrane region" description="Helical" evidence="8">
    <location>
        <begin position="217"/>
        <end position="238"/>
    </location>
</feature>
<gene>
    <name evidence="10" type="ORF">GON04_03990</name>
</gene>
<keyword evidence="6 8" id="KW-0472">Membrane</keyword>
<organism evidence="10 11">
    <name type="scientific">Ramlibacter pinisoli</name>
    <dbReference type="NCBI Taxonomy" id="2682844"/>
    <lineage>
        <taxon>Bacteria</taxon>
        <taxon>Pseudomonadati</taxon>
        <taxon>Pseudomonadota</taxon>
        <taxon>Betaproteobacteria</taxon>
        <taxon>Burkholderiales</taxon>
        <taxon>Comamonadaceae</taxon>
        <taxon>Ramlibacter</taxon>
    </lineage>
</organism>
<dbReference type="Gene3D" id="1.20.1250.20">
    <property type="entry name" value="MFS general substrate transporter like domains"/>
    <property type="match status" value="1"/>
</dbReference>
<reference evidence="10 11" key="1">
    <citation type="submission" date="2019-12" db="EMBL/GenBank/DDBJ databases">
        <authorList>
            <person name="Huq M.A."/>
        </authorList>
    </citation>
    <scope>NUCLEOTIDE SEQUENCE [LARGE SCALE GENOMIC DNA]</scope>
    <source>
        <strain evidence="10 11">MAH-25</strain>
    </source>
</reference>
<dbReference type="PROSITE" id="PS50850">
    <property type="entry name" value="MFS"/>
    <property type="match status" value="1"/>
</dbReference>